<keyword evidence="1" id="KW-1133">Transmembrane helix</keyword>
<organism evidence="2">
    <name type="scientific">Picea sitchensis</name>
    <name type="common">Sitka spruce</name>
    <name type="synonym">Pinus sitchensis</name>
    <dbReference type="NCBI Taxonomy" id="3332"/>
    <lineage>
        <taxon>Eukaryota</taxon>
        <taxon>Viridiplantae</taxon>
        <taxon>Streptophyta</taxon>
        <taxon>Embryophyta</taxon>
        <taxon>Tracheophyta</taxon>
        <taxon>Spermatophyta</taxon>
        <taxon>Pinopsida</taxon>
        <taxon>Pinidae</taxon>
        <taxon>Conifers I</taxon>
        <taxon>Pinales</taxon>
        <taxon>Pinaceae</taxon>
        <taxon>Picea</taxon>
    </lineage>
</organism>
<proteinExistence type="evidence at transcript level"/>
<reference evidence="2" key="1">
    <citation type="submission" date="2010-04" db="EMBL/GenBank/DDBJ databases">
        <authorList>
            <person name="Reid K.E."/>
            <person name="Liao N."/>
            <person name="Chan S."/>
            <person name="Docking R."/>
            <person name="Taylor G."/>
            <person name="Moore R."/>
            <person name="Mayo M."/>
            <person name="Munro S."/>
            <person name="King J."/>
            <person name="Yanchuk A."/>
            <person name="Holt R."/>
            <person name="Jones S."/>
            <person name="Marra M."/>
            <person name="Ritland C.E."/>
            <person name="Ritland K."/>
            <person name="Bohlmann J."/>
        </authorList>
    </citation>
    <scope>NUCLEOTIDE SEQUENCE</scope>
    <source>
        <tissue evidence="2">Bud</tissue>
    </source>
</reference>
<evidence type="ECO:0000313" key="2">
    <source>
        <dbReference type="EMBL" id="ADE76755.1"/>
    </source>
</evidence>
<keyword evidence="1" id="KW-0472">Membrane</keyword>
<evidence type="ECO:0000256" key="1">
    <source>
        <dbReference type="SAM" id="Phobius"/>
    </source>
</evidence>
<name>D5AB36_PICSI</name>
<accession>D5AB36</accession>
<keyword evidence="1" id="KW-0812">Transmembrane</keyword>
<feature type="transmembrane region" description="Helical" evidence="1">
    <location>
        <begin position="20"/>
        <end position="40"/>
    </location>
</feature>
<dbReference type="AlphaFoldDB" id="D5AB36"/>
<sequence length="52" mass="6100">MFRDGTEMRNVTHYGAFALHTIHIHFTLFIYITLGIQGYISMDLKQKVITQQ</sequence>
<protein>
    <submittedName>
        <fullName evidence="2">Uncharacterized protein</fullName>
    </submittedName>
</protein>
<dbReference type="EMBL" id="BT123435">
    <property type="protein sequence ID" value="ADE76755.1"/>
    <property type="molecule type" value="mRNA"/>
</dbReference>